<dbReference type="Proteomes" id="UP000078546">
    <property type="component" value="Unassembled WGS sequence"/>
</dbReference>
<feature type="region of interest" description="Disordered" evidence="1">
    <location>
        <begin position="648"/>
        <end position="681"/>
    </location>
</feature>
<evidence type="ECO:0000313" key="2">
    <source>
        <dbReference type="EMBL" id="SBS84819.1"/>
    </source>
</evidence>
<name>A0A1A8WPZ3_PLAOA</name>
<organism evidence="3 4">
    <name type="scientific">Plasmodium ovale curtisi</name>
    <dbReference type="NCBI Taxonomy" id="864141"/>
    <lineage>
        <taxon>Eukaryota</taxon>
        <taxon>Sar</taxon>
        <taxon>Alveolata</taxon>
        <taxon>Apicomplexa</taxon>
        <taxon>Aconoidasida</taxon>
        <taxon>Haemosporida</taxon>
        <taxon>Plasmodiidae</taxon>
        <taxon>Plasmodium</taxon>
        <taxon>Plasmodium (Plasmodium)</taxon>
    </lineage>
</organism>
<evidence type="ECO:0000256" key="1">
    <source>
        <dbReference type="SAM" id="MobiDB-lite"/>
    </source>
</evidence>
<feature type="compositionally biased region" description="Polar residues" evidence="1">
    <location>
        <begin position="1708"/>
        <end position="1721"/>
    </location>
</feature>
<reference evidence="3" key="1">
    <citation type="submission" date="2016-05" db="EMBL/GenBank/DDBJ databases">
        <authorList>
            <person name="Lavstsen T."/>
            <person name="Jespersen J.S."/>
        </authorList>
    </citation>
    <scope>NUCLEOTIDE SEQUENCE [LARGE SCALE GENOMIC DNA]</scope>
</reference>
<dbReference type="EMBL" id="FLQU01000376">
    <property type="protein sequence ID" value="SBS84819.1"/>
    <property type="molecule type" value="Genomic_DNA"/>
</dbReference>
<feature type="region of interest" description="Disordered" evidence="1">
    <location>
        <begin position="387"/>
        <end position="428"/>
    </location>
</feature>
<dbReference type="Proteomes" id="UP000078560">
    <property type="component" value="Unassembled WGS sequence"/>
</dbReference>
<gene>
    <name evidence="3" type="ORF">POVCU1_025510</name>
    <name evidence="2" type="ORF">POVCU2_0028200</name>
</gene>
<feature type="region of interest" description="Disordered" evidence="1">
    <location>
        <begin position="1708"/>
        <end position="1735"/>
    </location>
</feature>
<dbReference type="SUPFAM" id="SSF48371">
    <property type="entry name" value="ARM repeat"/>
    <property type="match status" value="1"/>
</dbReference>
<evidence type="ECO:0000313" key="3">
    <source>
        <dbReference type="EMBL" id="SBS93395.1"/>
    </source>
</evidence>
<accession>A0A1A8WPZ3</accession>
<protein>
    <submittedName>
        <fullName evidence="3">Uncharacterized protein</fullName>
    </submittedName>
</protein>
<sequence>MKKEPNKKKVKDNIYSFVSTNFKEEKRKIKKKKKNDPNFNNVMQGRCYEVNENKINSLSVQGGENVSERTSPVTPNKYVDSGSRVNCSTVYSFGENILSEGACRSRNNPSNIRVEQREKNKNDNYPVTLNEGSNNCFEANAEKVISDSSNNIINSSSILGGNNKSNWGNFNSRVQNAGKDKDNPVDVEVTFVRKGVFSLVRESHKGTKNVQGNQENANDRKNNVSSKVHCENGKDGKLYGGCTSVKKQHKYTSVYFGNSPSKLNLAYTHKMYKNKKNTYNNKYYRNNKTQNKIMVNKNLSSQNENNFCHPVHNYGKDSNSANVSVNLPLESDTSMVNNSHTDGQLQYGDNVNFDNVKKEVPKNDVYASEIHQGALYGRGLYRGGKNTNCPFDQHGDDQHSNSPVKENNQIEHGKKQSRKRLKMDKSYGKEAEKVSYTQKEKKKRDFIENGFEKTIEIICDKLRFIFLCTDKECINLVKDMIEYLWMIKEIIHSVEEPYFHQNIFGIILNMYSYLCVKLFSKNDILKMIILKCFVLLFEILIKLRKDLFNMSYVFFLYVNYLKTNINGMDVLKKKSVKYNAKVASNDEKIYIKLANSFLCIFAHGSESSSSSVRIEAIKSFGCALSVLHEGGETFGKACSKEGGKEIDKDGDKGGGSGGCKEGNKEGNKGGKKDRSKGDVQGIRNDNYGGRFTFSRNLIVDCIFGRKGNYLKGVTNSKMVYLEKFNNYFFNRHYDEGNGFFTGKENLMFPNEQVNSSKSVDIQDKRKNIILLTNFETIFNSEPNAGWLCNRIDDEEENILFFIFKVFDFFIKIYDDKEIYELIQKSIVFFLNHADINIFSYVTYLITKISYLIPISKIFFNKHISVLLKNLNKERRKKLFLMLSYSRYDKNGLHVVLNVLSNLCIYNFNFKTNTHLIDNEYDTNNVLKNNMDEYNMHPFLNKNNLDTFDEKQDYNNPNEHQVYLVDHMVYNNEEWQYIYAVMIILSFKYGNLMYSFFFNKFRKNFIENSNNFCPYFNLFEWSYKFCYYISSEVLDVAYDKGFSLDKRFLSILRRENVDYTDSGMLNRENKETRDFCKGEKISRKEYLSPELLLHQMYAFLEFPHCIKLDAHSRESSVCYVYVLCLLNLFFNEEMPFFCENCFFFKKNIWHLLHDQTNLRTNHFLEYLAIFKEYPFFYVKNSKEFTALIDCIGEAANSNREMKKNMEEQTTGGRAISKEVMLRLQRVYGGTYGIVREVRSGGKDSKEDVKSDSKIELAEKDRKNIIHFKQSYMKYTEKITDIINEHLVSNTYFLAFLRNNFEHIGAYVSTYEPLLRNTLAELVSYGALYNNGVFSYFFEIPIGELVTRILLSSRNKKGETYKSVKMNPNSSGSKVSVSVSMGKEKSCDSVFPPSYASLFGKRNISNMWNRYKCKIMNEFCDNSKGVHFKFRKNSANTIGGCRKMEEGYNFPRVPRIQCKFSKVEIKIVVEEKSKNGLKCRKNVIDFRKKFPEYFYHKKIINLNHKINKNLMKIYYFFSNNYFYSVDISEIFRHIVNRIYDEYTILFNMLKEAYACKAPGASFSDKPPCKAKCRKHVKLANRIEEFHHLVVGLDKLLCTRGEENDDTYSVNVLIHKILKLILKHVKDRNFINYDKCVKFPFLFLSIFDVKINLTFEMEPYFEFLDECIEDDFKKILFILPEHVKHFFSNLFLYIEYEDMFLINSALKDGTQSRNTQNEQTNGKEAQSKGKVEGSSGRRGGGGMVTYNFVVESILSEDYSLKHLKSLGKTNKKDTKNSLFAKRKKMKTTHQNVMNESDFNLDKRYLKTCTVQKKKRKKIGMKKNKKISKSKYHKIEIGEWKITKCREEDHTSEGYFSVKALKNVINLEFKKNIEVNFDYSSTLPVKCKVNFCYCYLENNIFHFFPLSCAKRIFIHPTQQ</sequence>
<dbReference type="InterPro" id="IPR016024">
    <property type="entry name" value="ARM-type_fold"/>
</dbReference>
<feature type="compositionally biased region" description="Basic and acidic residues" evidence="1">
    <location>
        <begin position="217"/>
        <end position="230"/>
    </location>
</feature>
<dbReference type="PANTHER" id="PTHR42264:SF6">
    <property type="entry name" value="TRANSMEMBRANE PROTEIN"/>
    <property type="match status" value="1"/>
</dbReference>
<reference evidence="4 5" key="2">
    <citation type="submission" date="2016-05" db="EMBL/GenBank/DDBJ databases">
        <authorList>
            <person name="Naeem Raeece"/>
        </authorList>
    </citation>
    <scope>NUCLEOTIDE SEQUENCE [LARGE SCALE GENOMIC DNA]</scope>
</reference>
<proteinExistence type="predicted"/>
<evidence type="ECO:0000313" key="4">
    <source>
        <dbReference type="Proteomes" id="UP000078546"/>
    </source>
</evidence>
<dbReference type="EMBL" id="FLQV01000468">
    <property type="protein sequence ID" value="SBS93395.1"/>
    <property type="molecule type" value="Genomic_DNA"/>
</dbReference>
<feature type="region of interest" description="Disordered" evidence="1">
    <location>
        <begin position="204"/>
        <end position="230"/>
    </location>
</feature>
<dbReference type="PANTHER" id="PTHR42264">
    <property type="entry name" value="EPHRIN_REC_LIKE DOMAIN-CONTAINING PROTEIN"/>
    <property type="match status" value="1"/>
</dbReference>
<evidence type="ECO:0000313" key="5">
    <source>
        <dbReference type="Proteomes" id="UP000078560"/>
    </source>
</evidence>
<feature type="compositionally biased region" description="Basic and acidic residues" evidence="1">
    <location>
        <begin position="661"/>
        <end position="677"/>
    </location>
</feature>